<dbReference type="AlphaFoldDB" id="A0A0N8GLK1"/>
<name>A0A0N8GLK1_9CHLR</name>
<feature type="transmembrane region" description="Helical" evidence="8">
    <location>
        <begin position="409"/>
        <end position="431"/>
    </location>
</feature>
<feature type="transmembrane region" description="Helical" evidence="8">
    <location>
        <begin position="323"/>
        <end position="346"/>
    </location>
</feature>
<evidence type="ECO:0000256" key="7">
    <source>
        <dbReference type="ARBA" id="ARBA00023136"/>
    </source>
</evidence>
<feature type="transmembrane region" description="Helical" evidence="8">
    <location>
        <begin position="199"/>
        <end position="218"/>
    </location>
</feature>
<evidence type="ECO:0000256" key="5">
    <source>
        <dbReference type="ARBA" id="ARBA00022692"/>
    </source>
</evidence>
<comment type="caution">
    <text evidence="9">The sequence shown here is derived from an EMBL/GenBank/DDBJ whole genome shotgun (WGS) entry which is preliminary data.</text>
</comment>
<keyword evidence="7 8" id="KW-0472">Membrane</keyword>
<dbReference type="PANTHER" id="PTHR33908:SF11">
    <property type="entry name" value="MEMBRANE PROTEIN"/>
    <property type="match status" value="1"/>
</dbReference>
<feature type="transmembrane region" description="Helical" evidence="8">
    <location>
        <begin position="123"/>
        <end position="141"/>
    </location>
</feature>
<protein>
    <recommendedName>
        <fullName evidence="11">Glycosyltransferase RgtA/B/C/D-like domain-containing protein</fullName>
    </recommendedName>
</protein>
<dbReference type="STRING" id="229920.ADM99_06480"/>
<gene>
    <name evidence="9" type="ORF">ADM99_06480</name>
</gene>
<keyword evidence="10" id="KW-1185">Reference proteome</keyword>
<proteinExistence type="predicted"/>
<keyword evidence="6 8" id="KW-1133">Transmembrane helix</keyword>
<keyword evidence="3" id="KW-0328">Glycosyltransferase</keyword>
<organism evidence="9 10">
    <name type="scientific">Leptolinea tardivitalis</name>
    <dbReference type="NCBI Taxonomy" id="229920"/>
    <lineage>
        <taxon>Bacteria</taxon>
        <taxon>Bacillati</taxon>
        <taxon>Chloroflexota</taxon>
        <taxon>Anaerolineae</taxon>
        <taxon>Anaerolineales</taxon>
        <taxon>Anaerolineaceae</taxon>
        <taxon>Leptolinea</taxon>
    </lineage>
</organism>
<feature type="transmembrane region" description="Helical" evidence="8">
    <location>
        <begin position="385"/>
        <end position="402"/>
    </location>
</feature>
<dbReference type="GO" id="GO:0009103">
    <property type="term" value="P:lipopolysaccharide biosynthetic process"/>
    <property type="evidence" value="ECO:0007669"/>
    <property type="project" value="UniProtKB-ARBA"/>
</dbReference>
<evidence type="ECO:0008006" key="11">
    <source>
        <dbReference type="Google" id="ProtNLM"/>
    </source>
</evidence>
<comment type="subcellular location">
    <subcellularLocation>
        <location evidence="1">Cell membrane</location>
        <topology evidence="1">Multi-pass membrane protein</topology>
    </subcellularLocation>
</comment>
<evidence type="ECO:0000256" key="4">
    <source>
        <dbReference type="ARBA" id="ARBA00022679"/>
    </source>
</evidence>
<keyword evidence="4" id="KW-0808">Transferase</keyword>
<dbReference type="Proteomes" id="UP000050430">
    <property type="component" value="Unassembled WGS sequence"/>
</dbReference>
<evidence type="ECO:0000313" key="10">
    <source>
        <dbReference type="Proteomes" id="UP000050430"/>
    </source>
</evidence>
<evidence type="ECO:0000256" key="3">
    <source>
        <dbReference type="ARBA" id="ARBA00022676"/>
    </source>
</evidence>
<dbReference type="PANTHER" id="PTHR33908">
    <property type="entry name" value="MANNOSYLTRANSFERASE YKCB-RELATED"/>
    <property type="match status" value="1"/>
</dbReference>
<dbReference type="InterPro" id="IPR050297">
    <property type="entry name" value="LipidA_mod_glycosyltrf_83"/>
</dbReference>
<evidence type="ECO:0000256" key="1">
    <source>
        <dbReference type="ARBA" id="ARBA00004651"/>
    </source>
</evidence>
<dbReference type="GO" id="GO:0005886">
    <property type="term" value="C:plasma membrane"/>
    <property type="evidence" value="ECO:0007669"/>
    <property type="project" value="UniProtKB-SubCell"/>
</dbReference>
<feature type="transmembrane region" description="Helical" evidence="8">
    <location>
        <begin position="41"/>
        <end position="61"/>
    </location>
</feature>
<feature type="transmembrane region" description="Helical" evidence="8">
    <location>
        <begin position="358"/>
        <end position="379"/>
    </location>
</feature>
<reference evidence="9 10" key="1">
    <citation type="submission" date="2015-07" db="EMBL/GenBank/DDBJ databases">
        <title>Genome sequence of Leptolinea tardivitalis DSM 16556.</title>
        <authorList>
            <person name="Hemp J."/>
            <person name="Ward L.M."/>
            <person name="Pace L.A."/>
            <person name="Fischer W.W."/>
        </authorList>
    </citation>
    <scope>NUCLEOTIDE SEQUENCE [LARGE SCALE GENOMIC DNA]</scope>
    <source>
        <strain evidence="9 10">YMTK-2</strain>
    </source>
</reference>
<evidence type="ECO:0000256" key="8">
    <source>
        <dbReference type="SAM" id="Phobius"/>
    </source>
</evidence>
<keyword evidence="2" id="KW-1003">Cell membrane</keyword>
<dbReference type="GO" id="GO:0016763">
    <property type="term" value="F:pentosyltransferase activity"/>
    <property type="evidence" value="ECO:0007669"/>
    <property type="project" value="TreeGrafter"/>
</dbReference>
<feature type="transmembrane region" description="Helical" evidence="8">
    <location>
        <begin position="248"/>
        <end position="266"/>
    </location>
</feature>
<evidence type="ECO:0000256" key="2">
    <source>
        <dbReference type="ARBA" id="ARBA00022475"/>
    </source>
</evidence>
<evidence type="ECO:0000256" key="6">
    <source>
        <dbReference type="ARBA" id="ARBA00022989"/>
    </source>
</evidence>
<keyword evidence="5 8" id="KW-0812">Transmembrane</keyword>
<dbReference type="EMBL" id="LGCK01000007">
    <property type="protein sequence ID" value="KPL72722.1"/>
    <property type="molecule type" value="Genomic_DNA"/>
</dbReference>
<sequence>MKKKRPAVCFQGKVFILRYNNLMNNSTRSTEKNIISDNIPVWGWVLLMAMLGILWKIIWLANQAFPFNSDEAITGLMARHILQGERPVFFYGQAYMGSLDAFLVAGLFRLLGDSILSIRILQMILYTCTIISTAALGWKLTHRRDVTVISSFLMAIPVVNVTLYTTVSLGGYGEALVLSNAACLCALSMDVDKKGEMPIHRLIILSILLGLITGLGFWSFGLSLVATVPACLYGFLTILKARKKNNWIFSIALIIIFFFIGSFPWWQAGFQSGSSLQISEMFGSAVSIEKDPWIVRTGNHLFNFLFLGLPAIFGLRPPWEIRWLGLPLLPFILVIWGGAFWFFGKLLKTMEAGERQKWYLILASVGFLAAGFIFTAFGLDPSGRYFLPLAVPFSLIFARTVVSLPVKKTIQFALVAILVVYAGVGTIQSALKNPPGITTQFDSVTWINHQYDEKLIEFLKDKGEVFGYSNYWVTYPLAYKSREEILYSPSLPYHNDLRYTSRDNRLPEYTRQVERASRTAYITTFNPPLDMALKTGFSRLGVNWREETIGDYHIYFDLSRPVHPSELIGELTPIPPSQ</sequence>
<accession>A0A0N8GLK1</accession>
<evidence type="ECO:0000313" key="9">
    <source>
        <dbReference type="EMBL" id="KPL72722.1"/>
    </source>
</evidence>